<feature type="compositionally biased region" description="Low complexity" evidence="1">
    <location>
        <begin position="210"/>
        <end position="226"/>
    </location>
</feature>
<gene>
    <name evidence="3" type="ORF">Purlil1_12106</name>
</gene>
<dbReference type="EMBL" id="JAWRVI010000088">
    <property type="protein sequence ID" value="KAK4078042.1"/>
    <property type="molecule type" value="Genomic_DNA"/>
</dbReference>
<sequence length="397" mass="41199">MRLCVLLGCVAAASACDPQRDGRWIVRQGEHAAEAAHVLGIGVDKLTDANELQDPDLIYAGNTYTVPYVASLKPPATWNIKPVTTGTKSGCLAYLELGRSTTFMTQTKTASNGGATPLSTQSAGPPPVTSLASSSDPATGKSSASDTGAGQGPESKTTTERDHQASNSIGSGSTTSPGRPPSQPAATSETPSMTDCTGQSLPSCPSVVQTSPAASGSSTPSPTSGSEPLCVVEEIAGRRGTIAEHKQAHLADVFCKEAKSKLSRTNPAKLAYYHWRDEEKDTAYYFYSLHWTGWDTSCPAEETVDTARCLDVMTQNYKKCDNGGIGGITKVGCIVYEFRGFQSEAYTPSGSATTSTATAGSSTTTQPTGAAETTTPNSSITPQPPTDTSTATPTKSA</sequence>
<feature type="region of interest" description="Disordered" evidence="1">
    <location>
        <begin position="347"/>
        <end position="397"/>
    </location>
</feature>
<evidence type="ECO:0000256" key="2">
    <source>
        <dbReference type="SAM" id="SignalP"/>
    </source>
</evidence>
<evidence type="ECO:0000313" key="4">
    <source>
        <dbReference type="Proteomes" id="UP001287286"/>
    </source>
</evidence>
<feature type="compositionally biased region" description="Polar residues" evidence="1">
    <location>
        <begin position="184"/>
        <end position="209"/>
    </location>
</feature>
<feature type="compositionally biased region" description="Polar residues" evidence="1">
    <location>
        <begin position="107"/>
        <end position="123"/>
    </location>
</feature>
<keyword evidence="4" id="KW-1185">Reference proteome</keyword>
<keyword evidence="2" id="KW-0732">Signal</keyword>
<evidence type="ECO:0000256" key="1">
    <source>
        <dbReference type="SAM" id="MobiDB-lite"/>
    </source>
</evidence>
<name>A0ABR0BHY7_PURLI</name>
<feature type="compositionally biased region" description="Low complexity" evidence="1">
    <location>
        <begin position="347"/>
        <end position="376"/>
    </location>
</feature>
<feature type="compositionally biased region" description="Polar residues" evidence="1">
    <location>
        <begin position="130"/>
        <end position="148"/>
    </location>
</feature>
<reference evidence="3 4" key="1">
    <citation type="journal article" date="2024" name="Microbiol. Resour. Announc.">
        <title>Genome annotations for the ascomycete fungi Trichoderma harzianum, Trichoderma aggressivum, and Purpureocillium lilacinum.</title>
        <authorList>
            <person name="Beijen E.P.W."/>
            <person name="Ohm R.A."/>
        </authorList>
    </citation>
    <scope>NUCLEOTIDE SEQUENCE [LARGE SCALE GENOMIC DNA]</scope>
    <source>
        <strain evidence="3 4">CBS 150709</strain>
    </source>
</reference>
<evidence type="ECO:0008006" key="5">
    <source>
        <dbReference type="Google" id="ProtNLM"/>
    </source>
</evidence>
<comment type="caution">
    <text evidence="3">The sequence shown here is derived from an EMBL/GenBank/DDBJ whole genome shotgun (WGS) entry which is preliminary data.</text>
</comment>
<feature type="region of interest" description="Disordered" evidence="1">
    <location>
        <begin position="107"/>
        <end position="228"/>
    </location>
</feature>
<accession>A0ABR0BHY7</accession>
<feature type="signal peptide" evidence="2">
    <location>
        <begin position="1"/>
        <end position="15"/>
    </location>
</feature>
<feature type="compositionally biased region" description="Low complexity" evidence="1">
    <location>
        <begin position="166"/>
        <end position="177"/>
    </location>
</feature>
<feature type="compositionally biased region" description="Polar residues" evidence="1">
    <location>
        <begin position="377"/>
        <end position="397"/>
    </location>
</feature>
<proteinExistence type="predicted"/>
<dbReference type="PROSITE" id="PS51257">
    <property type="entry name" value="PROKAR_LIPOPROTEIN"/>
    <property type="match status" value="1"/>
</dbReference>
<protein>
    <recommendedName>
        <fullName evidence="5">LysM domain-containing protein</fullName>
    </recommendedName>
</protein>
<feature type="chain" id="PRO_5046615931" description="LysM domain-containing protein" evidence="2">
    <location>
        <begin position="16"/>
        <end position="397"/>
    </location>
</feature>
<evidence type="ECO:0000313" key="3">
    <source>
        <dbReference type="EMBL" id="KAK4078042.1"/>
    </source>
</evidence>
<dbReference type="Proteomes" id="UP001287286">
    <property type="component" value="Unassembled WGS sequence"/>
</dbReference>
<organism evidence="3 4">
    <name type="scientific">Purpureocillium lilacinum</name>
    <name type="common">Paecilomyces lilacinus</name>
    <dbReference type="NCBI Taxonomy" id="33203"/>
    <lineage>
        <taxon>Eukaryota</taxon>
        <taxon>Fungi</taxon>
        <taxon>Dikarya</taxon>
        <taxon>Ascomycota</taxon>
        <taxon>Pezizomycotina</taxon>
        <taxon>Sordariomycetes</taxon>
        <taxon>Hypocreomycetidae</taxon>
        <taxon>Hypocreales</taxon>
        <taxon>Ophiocordycipitaceae</taxon>
        <taxon>Purpureocillium</taxon>
    </lineage>
</organism>